<evidence type="ECO:0000256" key="1">
    <source>
        <dbReference type="ARBA" id="ARBA00022679"/>
    </source>
</evidence>
<keyword evidence="2" id="KW-0012">Acyltransferase</keyword>
<evidence type="ECO:0000256" key="3">
    <source>
        <dbReference type="ARBA" id="ARBA00038502"/>
    </source>
</evidence>
<evidence type="ECO:0000313" key="5">
    <source>
        <dbReference type="EMBL" id="CAH9053698.1"/>
    </source>
</evidence>
<feature type="domain" description="N-acetyltransferase" evidence="4">
    <location>
        <begin position="10"/>
        <end position="169"/>
    </location>
</feature>
<dbReference type="InterPro" id="IPR051531">
    <property type="entry name" value="N-acetyltransferase"/>
</dbReference>
<dbReference type="RefSeq" id="WP_261626024.1">
    <property type="nucleotide sequence ID" value="NZ_CAMAPC010000003.1"/>
</dbReference>
<organism evidence="5 6">
    <name type="scientific">Pseudoalteromonas holothuriae</name>
    <dbReference type="NCBI Taxonomy" id="2963714"/>
    <lineage>
        <taxon>Bacteria</taxon>
        <taxon>Pseudomonadati</taxon>
        <taxon>Pseudomonadota</taxon>
        <taxon>Gammaproteobacteria</taxon>
        <taxon>Alteromonadales</taxon>
        <taxon>Pseudoalteromonadaceae</taxon>
        <taxon>Pseudoalteromonas</taxon>
    </lineage>
</organism>
<evidence type="ECO:0000256" key="2">
    <source>
        <dbReference type="ARBA" id="ARBA00023315"/>
    </source>
</evidence>
<dbReference type="PROSITE" id="PS51186">
    <property type="entry name" value="GNAT"/>
    <property type="match status" value="1"/>
</dbReference>
<dbReference type="PANTHER" id="PTHR43792:SF8">
    <property type="entry name" value="[RIBOSOMAL PROTEIN US5]-ALANINE N-ACETYLTRANSFERASE"/>
    <property type="match status" value="1"/>
</dbReference>
<dbReference type="Proteomes" id="UP001152467">
    <property type="component" value="Unassembled WGS sequence"/>
</dbReference>
<dbReference type="EMBL" id="CAMAPC010000003">
    <property type="protein sequence ID" value="CAH9053698.1"/>
    <property type="molecule type" value="Genomic_DNA"/>
</dbReference>
<comment type="caution">
    <text evidence="5">The sequence shown here is derived from an EMBL/GenBank/DDBJ whole genome shotgun (WGS) entry which is preliminary data.</text>
</comment>
<protein>
    <recommendedName>
        <fullName evidence="4">N-acetyltransferase domain-containing protein</fullName>
    </recommendedName>
</protein>
<dbReference type="InterPro" id="IPR016181">
    <property type="entry name" value="Acyl_CoA_acyltransferase"/>
</dbReference>
<keyword evidence="1" id="KW-0808">Transferase</keyword>
<dbReference type="Pfam" id="PF13302">
    <property type="entry name" value="Acetyltransf_3"/>
    <property type="match status" value="1"/>
</dbReference>
<dbReference type="GO" id="GO:0016747">
    <property type="term" value="F:acyltransferase activity, transferring groups other than amino-acyl groups"/>
    <property type="evidence" value="ECO:0007669"/>
    <property type="project" value="InterPro"/>
</dbReference>
<gene>
    <name evidence="5" type="ORF">PSECIP111854_01221</name>
</gene>
<dbReference type="AlphaFoldDB" id="A0A9W4QUI2"/>
<reference evidence="5" key="1">
    <citation type="submission" date="2022-07" db="EMBL/GenBank/DDBJ databases">
        <authorList>
            <person name="Criscuolo A."/>
        </authorList>
    </citation>
    <scope>NUCLEOTIDE SEQUENCE</scope>
    <source>
        <strain evidence="5">CIP111854</strain>
    </source>
</reference>
<evidence type="ECO:0000259" key="4">
    <source>
        <dbReference type="PROSITE" id="PS51186"/>
    </source>
</evidence>
<dbReference type="SUPFAM" id="SSF55729">
    <property type="entry name" value="Acyl-CoA N-acyltransferases (Nat)"/>
    <property type="match status" value="1"/>
</dbReference>
<keyword evidence="6" id="KW-1185">Reference proteome</keyword>
<evidence type="ECO:0000313" key="6">
    <source>
        <dbReference type="Proteomes" id="UP001152467"/>
    </source>
</evidence>
<sequence length="169" mass="19000">MQNIITTERLALRAFELTDAAQVAKLAGDKRVSEMTKNIPHPYSEQMAIDWIATHDALFKSGEGVNYAITKQGDDNVIGTVSFVEFSNGVGTLGYWLGFEYWGQGFMPEAVNALVHHYQHKLKGLAATHFTENTRSRKVIEKLGLYYVEDTMIEICGEQRDISVHQVAF</sequence>
<dbReference type="InterPro" id="IPR000182">
    <property type="entry name" value="GNAT_dom"/>
</dbReference>
<accession>A0A9W4QUI2</accession>
<comment type="similarity">
    <text evidence="3">Belongs to the acetyltransferase family. RimJ subfamily.</text>
</comment>
<name>A0A9W4QUI2_9GAMM</name>
<proteinExistence type="inferred from homology"/>
<dbReference type="Gene3D" id="3.40.630.30">
    <property type="match status" value="1"/>
</dbReference>
<dbReference type="PANTHER" id="PTHR43792">
    <property type="entry name" value="GNAT FAMILY, PUTATIVE (AFU_ORTHOLOGUE AFUA_3G00765)-RELATED-RELATED"/>
    <property type="match status" value="1"/>
</dbReference>